<gene>
    <name evidence="4" type="ORF">EJ06DRAFT_529910</name>
</gene>
<comment type="similarity">
    <text evidence="1">Belongs to the FHIP family.</text>
</comment>
<evidence type="ECO:0000259" key="3">
    <source>
        <dbReference type="Pfam" id="PF19314"/>
    </source>
</evidence>
<evidence type="ECO:0000256" key="1">
    <source>
        <dbReference type="ARBA" id="ARBA00024336"/>
    </source>
</evidence>
<feature type="region of interest" description="Disordered" evidence="2">
    <location>
        <begin position="1"/>
        <end position="23"/>
    </location>
</feature>
<dbReference type="Pfam" id="PF19314">
    <property type="entry name" value="DUF5917"/>
    <property type="match status" value="1"/>
</dbReference>
<feature type="compositionally biased region" description="Polar residues" evidence="2">
    <location>
        <begin position="704"/>
        <end position="727"/>
    </location>
</feature>
<accession>A0A6G1HY29</accession>
<evidence type="ECO:0000256" key="2">
    <source>
        <dbReference type="SAM" id="MobiDB-lite"/>
    </source>
</evidence>
<feature type="domain" description="FHF complex subunit HOOK-interacting protein C-terminal" evidence="3">
    <location>
        <begin position="572"/>
        <end position="614"/>
    </location>
</feature>
<feature type="compositionally biased region" description="Polar residues" evidence="2">
    <location>
        <begin position="12"/>
        <end position="23"/>
    </location>
</feature>
<dbReference type="PANTHER" id="PTHR21705">
    <property type="entry name" value="RAI16 PROTEIN-RELATED"/>
    <property type="match status" value="1"/>
</dbReference>
<sequence length="897" mass="99374">MDFWTRLLGGARSTSRQPTPNNPQQRLARFKKVYEQIRITYQKTPLLQADSAAAEAIRAHFQRLTTILHDESRSPAPHPCLSYAASAQIYILVSRIGSVAQHEGVIHEAVAVFGALIDSEEEEFLAHERFAHALMTFVDRTSGSANLNVGEDTEGEIVELLFGIAAKIRLQPELLKVWFNKRADTAQARSESNARKDFVGVTSKEDFPLCYQLIDHVHHDGRIGDFARTGLLYIFESASKAPDLEQWLVNSDLPTLMASGLGALYSQLSRKLSIIHSPTDLPLVLTLSDYKELQAPTEAENLFSPHLQGHMETFLSYLAFWQDVLEHCRSLEVRQTLLDHFQVLFLQQLLYPSMLESSDIDGGSSVAVLTYLRRILEALDHAELVHLILHYLLALPDPPESDPRLSKSVQVTKRRMTLIMSTKPDNDEDQPNPALFNLVDLLVSSMESDNPQTVIVALKLSTALMGKNHPYAIDTLLQTIPTTHREPLRTHGALNAELEHYIALAEDIAGDSGLDEAYDNHLHDALRLVEFHTCSIKLLSLEGLGVNPPASLLINRQMTSHPVTSHHLHPTDPFITRLFNTLKTFLTNNIELNLSLTQCLTTLLACPHLHLDPWACVDPAHYILPTSPDEPTSDPALQSLLRARQHPTWAPEHTPIILSHFQSLASEIHTLRAQIPTMDALIAARKQAFRLHDDIATAMRDAARQQSRPGLSGRPSTEAQRPGSTRAPSAVRGAKPAIPHRMYVGSGASSRSQSPRGRLGPELRAPPRSEPDASRGRAVSGEGRGGLLADVVSQAEGVEGMRRIKFPLRKEKEERKEAGVVEERVEEGEVAEGGEGEGLKAEVKAEEVAQDGDEVVEREASLGHILTNIVILQEFILEIAAIMQLRASLLSEVKFAI</sequence>
<feature type="compositionally biased region" description="Basic and acidic residues" evidence="2">
    <location>
        <begin position="759"/>
        <end position="775"/>
    </location>
</feature>
<name>A0A6G1HY29_9PEZI</name>
<reference evidence="4" key="1">
    <citation type="journal article" date="2020" name="Stud. Mycol.">
        <title>101 Dothideomycetes genomes: a test case for predicting lifestyles and emergence of pathogens.</title>
        <authorList>
            <person name="Haridas S."/>
            <person name="Albert R."/>
            <person name="Binder M."/>
            <person name="Bloem J."/>
            <person name="Labutti K."/>
            <person name="Salamov A."/>
            <person name="Andreopoulos B."/>
            <person name="Baker S."/>
            <person name="Barry K."/>
            <person name="Bills G."/>
            <person name="Bluhm B."/>
            <person name="Cannon C."/>
            <person name="Castanera R."/>
            <person name="Culley D."/>
            <person name="Daum C."/>
            <person name="Ezra D."/>
            <person name="Gonzalez J."/>
            <person name="Henrissat B."/>
            <person name="Kuo A."/>
            <person name="Liang C."/>
            <person name="Lipzen A."/>
            <person name="Lutzoni F."/>
            <person name="Magnuson J."/>
            <person name="Mondo S."/>
            <person name="Nolan M."/>
            <person name="Ohm R."/>
            <person name="Pangilinan J."/>
            <person name="Park H.-J."/>
            <person name="Ramirez L."/>
            <person name="Alfaro M."/>
            <person name="Sun H."/>
            <person name="Tritt A."/>
            <person name="Yoshinaga Y."/>
            <person name="Zwiers L.-H."/>
            <person name="Turgeon B."/>
            <person name="Goodwin S."/>
            <person name="Spatafora J."/>
            <person name="Crous P."/>
            <person name="Grigoriev I."/>
        </authorList>
    </citation>
    <scope>NUCLEOTIDE SEQUENCE</scope>
    <source>
        <strain evidence="4">CBS 262.69</strain>
    </source>
</reference>
<feature type="region of interest" description="Disordered" evidence="2">
    <location>
        <begin position="819"/>
        <end position="839"/>
    </location>
</feature>
<dbReference type="EMBL" id="ML996694">
    <property type="protein sequence ID" value="KAF2400811.1"/>
    <property type="molecule type" value="Genomic_DNA"/>
</dbReference>
<protein>
    <recommendedName>
        <fullName evidence="3">FHF complex subunit HOOK-interacting protein C-terminal domain-containing protein</fullName>
    </recommendedName>
</protein>
<organism evidence="4 5">
    <name type="scientific">Trichodelitschia bisporula</name>
    <dbReference type="NCBI Taxonomy" id="703511"/>
    <lineage>
        <taxon>Eukaryota</taxon>
        <taxon>Fungi</taxon>
        <taxon>Dikarya</taxon>
        <taxon>Ascomycota</taxon>
        <taxon>Pezizomycotina</taxon>
        <taxon>Dothideomycetes</taxon>
        <taxon>Dothideomycetes incertae sedis</taxon>
        <taxon>Phaeotrichales</taxon>
        <taxon>Phaeotrichaceae</taxon>
        <taxon>Trichodelitschia</taxon>
    </lineage>
</organism>
<dbReference type="PANTHER" id="PTHR21705:SF11">
    <property type="entry name" value="FHIP FAMILY PROTEIN CG3558"/>
    <property type="match status" value="1"/>
</dbReference>
<dbReference type="Proteomes" id="UP000799640">
    <property type="component" value="Unassembled WGS sequence"/>
</dbReference>
<keyword evidence="5" id="KW-1185">Reference proteome</keyword>
<dbReference type="OrthoDB" id="5350595at2759"/>
<feature type="region of interest" description="Disordered" evidence="2">
    <location>
        <begin position="700"/>
        <end position="785"/>
    </location>
</feature>
<dbReference type="InterPro" id="IPR019384">
    <property type="entry name" value="FHIP"/>
</dbReference>
<dbReference type="AlphaFoldDB" id="A0A6G1HY29"/>
<dbReference type="Pfam" id="PF10257">
    <property type="entry name" value="RAI16-like"/>
    <property type="match status" value="1"/>
</dbReference>
<evidence type="ECO:0000313" key="5">
    <source>
        <dbReference type="Proteomes" id="UP000799640"/>
    </source>
</evidence>
<dbReference type="InterPro" id="IPR045669">
    <property type="entry name" value="FHIP_C"/>
</dbReference>
<feature type="compositionally biased region" description="Acidic residues" evidence="2">
    <location>
        <begin position="824"/>
        <end position="835"/>
    </location>
</feature>
<proteinExistence type="inferred from homology"/>
<evidence type="ECO:0000313" key="4">
    <source>
        <dbReference type="EMBL" id="KAF2400811.1"/>
    </source>
</evidence>